<dbReference type="Proteomes" id="UP000661112">
    <property type="component" value="Unassembled WGS sequence"/>
</dbReference>
<dbReference type="RefSeq" id="WP_190477586.1">
    <property type="nucleotide sequence ID" value="NZ_JACJSG010000045.1"/>
</dbReference>
<name>A0ABR8DC14_9NOST</name>
<dbReference type="Gene3D" id="3.30.565.10">
    <property type="entry name" value="Histidine kinase-like ATPase, C-terminal domain"/>
    <property type="match status" value="1"/>
</dbReference>
<evidence type="ECO:0000256" key="5">
    <source>
        <dbReference type="ARBA" id="ARBA00023125"/>
    </source>
</evidence>
<dbReference type="InterPro" id="IPR036890">
    <property type="entry name" value="HATPase_C_sf"/>
</dbReference>
<accession>A0ABR8DC14</accession>
<comment type="similarity">
    <text evidence="6">Belongs to the DarT ADP-ribosyltransferase family.</text>
</comment>
<sequence length="1954" mass="225680">MSNQLRYLLHGNKEKYEDTTTPLYITSQDSTVWQKVGEQVLQLRGEDWRLINRQIAEYVPSAKHQLLGIKSLQTEEVIDLIRELGADCVDGNLLEPSERYELLRYIRQRPSNQELWKSLQLHETVNGELVSIEAGKMYLENVDFPLDERLQEYIVLIRQNKAEIDQTWIPVWTPNVAIETIIKFANPERYCDLILDALQQLSTSEKEQWESELKNLHWLVDVNNKVIKPRDVIKLPTNLHKHQQIISILDKSKYSETFLPTSISSHPAYSIVKRLFTFWNTESLLEKIFTYPQKTLDYWCGFSSVVLDALQDIDISQNSKLENLITAERWLICNDKLIAPQQVIEILPKEISKHLSTLVEISNGDYAELSLLPLDVQNHNGLKIVKRLFSKWKENDVIDFVLTQSQPHLYFHIILDALSSLFSNSNQRMIEKNYDSLKVTAWLIDRDGNAVKPENVLHYPSLEIEIEELLLKVSSSYIASSQLNQQIRNYNNCWQWLTQELFLTQDKVFSKVGSLLQTADDYQLGDCAEDEFPLDEALQVFSNIDVSFLPAWEFAQKISPEKFKKYLLPNLLNEIGEEKLIKILQNLVSLNNEPEADTIKVFNHYLMLAVEYDSFPQIIGQIRLLNRRGQWQTPSNLTWGNQENIDAAYLLDDEQTKILQSHLRGLEKKDLSRTLKTSVTVGDEKNSDVLQNYFRAWEQHCPTEPIGALLTLLGGEESIKSLAHLYLGRRDLGILHQRLFENTSITHRTFRIYVGQAGESTREVESIMGFTFQASLVNSKNPPHLFVNRLTPDVTELELLPLQPQNFLPSQLVNILKNSTKVLLEEIYEVTPLSIENIWEDLLKSDQLDVQVAKNFLLEGAPYVMRMLGAHERISQVKNILTNWDNLRHQRAELKQQHHSVENIDQEIENLISELGNLLEDNSSESEQVREQLLEAVRAKINLHGYRCQSIPFELFQNADDAVIEWHFMSPEQRLNESRKQFIIKFDDNKIQFIHAGRAIGCFQHPDHPEKQYKDKGFDRDLEKMLTFNISDKGEGVTGKFGLGFKSVYLATNKPYILSKNLGFSVEGGLIPSRLNAQKASELRGDFKRYVSLSDATIIELNLDDDVSWQDVLEDFQAVANILLVFSKAIKTCKFINHHHQEISLRWQPSNVLNVAGVEIGKYQTTNSQDSILICLKAGVNTKASLVLGVLEKDGCLDNALPAKIPTFWVTAPTREQLFLGFVLNADFDITTGRESLVKSSVDNRELAQRIGEDLGEVLHRLFLASEDNWEALAETFGFTNVDEYEFWNFLWEELAVSWQRKDPSEGIDIIRNMLAGDRTMGYLITHCAALPSGLYGRYRQLISVNNVNYKVTGKLLQQNTFLQVANWPGFQQHYQNNLIADEKWQEVKKLLGDFDKERYFVNDLRLVHVLRNEIENSYPRVEVSPAKYIGNLINKNFLNNFTADDELNEVQSFLETFHFMSKAGSYLPCQQLLIINHNAVEEKLLVDFAPDTRILHPDYQDNALSLFYACRSRRDSISKEEIIQWIIQARTEQQRKAVYIYLLQGEKREEIANTLYENRHRYWFAKDKRIIDILELMVMIVIERGENLKPIIDEIPQYEPEIDNYNPFLDISTNCTRDDFSLERSAAEIEEFALKLQTGLNHQNSDWKGYIYHLTHVENAVSILTDEKLLARNLCDNFFNSAAINVIDRTRDDVKNFARFYCRPQTPTQWHNEGLGKRKGNIHALCPVPIFFRFNLKRVLETHGSKCGVSNGNLAASGSYYGNSTNFLEQYFDFDHVYSTAVGTESYLRASQQEFIVHSYLDINKLSLEDISIICRTTQDKDTLLKLIGTDSKYASRVFKEREIVGEGSLFYHNNPYVTINDKGNFIDIQIDNYDKHGTINGELLLKFIEEAPFNREIISPFSDISKLSLGQSINVSSSRHLQLQYKPNTRMSVKFQENGQEWLIYTNEPQNY</sequence>
<evidence type="ECO:0000256" key="3">
    <source>
        <dbReference type="ARBA" id="ARBA00022679"/>
    </source>
</evidence>
<evidence type="ECO:0000256" key="6">
    <source>
        <dbReference type="PROSITE-ProRule" id="PRU01362"/>
    </source>
</evidence>
<keyword evidence="4" id="KW-0548">Nucleotidyltransferase</keyword>
<proteinExistence type="inferred from homology"/>
<protein>
    <submittedName>
        <fullName evidence="9">DUF4433 domain-containing protein</fullName>
    </submittedName>
</protein>
<dbReference type="EMBL" id="JACJSG010000045">
    <property type="protein sequence ID" value="MBD2504116.1"/>
    <property type="molecule type" value="Genomic_DNA"/>
</dbReference>
<evidence type="ECO:0000256" key="1">
    <source>
        <dbReference type="ARBA" id="ARBA00022649"/>
    </source>
</evidence>
<evidence type="ECO:0000256" key="4">
    <source>
        <dbReference type="ARBA" id="ARBA00022695"/>
    </source>
</evidence>
<keyword evidence="10" id="KW-1185">Reference proteome</keyword>
<evidence type="ECO:0000259" key="8">
    <source>
        <dbReference type="PROSITE" id="PS52018"/>
    </source>
</evidence>
<comment type="caution">
    <text evidence="6">Lacks conserved residue(s) required for the propagation of feature annotation.</text>
</comment>
<evidence type="ECO:0000256" key="7">
    <source>
        <dbReference type="SAM" id="Coils"/>
    </source>
</evidence>
<gene>
    <name evidence="9" type="ORF">H6G83_26490</name>
</gene>
<organism evidence="9 10">
    <name type="scientific">Anabaena azotica FACHB-119</name>
    <dbReference type="NCBI Taxonomy" id="947527"/>
    <lineage>
        <taxon>Bacteria</taxon>
        <taxon>Bacillati</taxon>
        <taxon>Cyanobacteriota</taxon>
        <taxon>Cyanophyceae</taxon>
        <taxon>Nostocales</taxon>
        <taxon>Nostocaceae</taxon>
        <taxon>Anabaena</taxon>
        <taxon>Anabaena azotica</taxon>
    </lineage>
</organism>
<keyword evidence="5 6" id="KW-0238">DNA-binding</keyword>
<comment type="caution">
    <text evidence="9">The sequence shown here is derived from an EMBL/GenBank/DDBJ whole genome shotgun (WGS) entry which is preliminary data.</text>
</comment>
<dbReference type="PROSITE" id="PS52018">
    <property type="entry name" value="DART"/>
    <property type="match status" value="1"/>
</dbReference>
<dbReference type="Pfam" id="PF14487">
    <property type="entry name" value="DarT"/>
    <property type="match status" value="1"/>
</dbReference>
<keyword evidence="7" id="KW-0175">Coiled coil</keyword>
<evidence type="ECO:0000256" key="2">
    <source>
        <dbReference type="ARBA" id="ARBA00022676"/>
    </source>
</evidence>
<dbReference type="InterPro" id="IPR029494">
    <property type="entry name" value="DarT"/>
</dbReference>
<feature type="domain" description="DarT" evidence="8">
    <location>
        <begin position="1650"/>
        <end position="1853"/>
    </location>
</feature>
<evidence type="ECO:0000313" key="9">
    <source>
        <dbReference type="EMBL" id="MBD2504116.1"/>
    </source>
</evidence>
<keyword evidence="1 6" id="KW-1277">Toxin-antitoxin system</keyword>
<keyword evidence="2" id="KW-0328">Glycosyltransferase</keyword>
<dbReference type="SUPFAM" id="SSF55874">
    <property type="entry name" value="ATPase domain of HSP90 chaperone/DNA topoisomerase II/histidine kinase"/>
    <property type="match status" value="1"/>
</dbReference>
<feature type="coiled-coil region" evidence="7">
    <location>
        <begin position="894"/>
        <end position="928"/>
    </location>
</feature>
<keyword evidence="3" id="KW-0808">Transferase</keyword>
<evidence type="ECO:0000313" key="10">
    <source>
        <dbReference type="Proteomes" id="UP000661112"/>
    </source>
</evidence>
<reference evidence="9 10" key="1">
    <citation type="journal article" date="2020" name="ISME J.">
        <title>Comparative genomics reveals insights into cyanobacterial evolution and habitat adaptation.</title>
        <authorList>
            <person name="Chen M.Y."/>
            <person name="Teng W.K."/>
            <person name="Zhao L."/>
            <person name="Hu C.X."/>
            <person name="Zhou Y.K."/>
            <person name="Han B.P."/>
            <person name="Song L.R."/>
            <person name="Shu W.S."/>
        </authorList>
    </citation>
    <scope>NUCLEOTIDE SEQUENCE [LARGE SCALE GENOMIC DNA]</scope>
    <source>
        <strain evidence="9 10">FACHB-119</strain>
    </source>
</reference>